<proteinExistence type="predicted"/>
<sequence>MPLRRLVAQKLINLVVNSFVRAYRNVVSQGAAKVNEETTVLPKFSHTCMNLNEAKQILNVSNTTTREDFDAVRTLHRTHPRPQPRHTCTHFRRYIRGCLTATVSRTVAPSTFNQKFFGLDRFYYPTLSATLSARVVSSRLGKPAHWVHQQAAYIS</sequence>
<evidence type="ECO:0000313" key="1">
    <source>
        <dbReference type="EMBL" id="JAQ14282.1"/>
    </source>
</evidence>
<protein>
    <submittedName>
        <fullName evidence="1">Uncharacterized protein</fullName>
    </submittedName>
</protein>
<reference evidence="1" key="1">
    <citation type="journal article" date="2016" name="Gigascience">
        <title>De novo construction of an expanded transcriptome assembly for the western tarnished plant bug, Lygus hesperus.</title>
        <authorList>
            <person name="Tassone E.E."/>
            <person name="Geib S.M."/>
            <person name="Hall B."/>
            <person name="Fabrick J.A."/>
            <person name="Brent C.S."/>
            <person name="Hull J.J."/>
        </authorList>
    </citation>
    <scope>NUCLEOTIDE SEQUENCE</scope>
</reference>
<name>A0A146M5J1_LYGHE</name>
<organism evidence="1">
    <name type="scientific">Lygus hesperus</name>
    <name type="common">Western plant bug</name>
    <dbReference type="NCBI Taxonomy" id="30085"/>
    <lineage>
        <taxon>Eukaryota</taxon>
        <taxon>Metazoa</taxon>
        <taxon>Ecdysozoa</taxon>
        <taxon>Arthropoda</taxon>
        <taxon>Hexapoda</taxon>
        <taxon>Insecta</taxon>
        <taxon>Pterygota</taxon>
        <taxon>Neoptera</taxon>
        <taxon>Paraneoptera</taxon>
        <taxon>Hemiptera</taxon>
        <taxon>Heteroptera</taxon>
        <taxon>Panheteroptera</taxon>
        <taxon>Cimicomorpha</taxon>
        <taxon>Miridae</taxon>
        <taxon>Mirini</taxon>
        <taxon>Lygus</taxon>
    </lineage>
</organism>
<dbReference type="EMBL" id="GDHC01004347">
    <property type="protein sequence ID" value="JAQ14282.1"/>
    <property type="molecule type" value="Transcribed_RNA"/>
</dbReference>
<dbReference type="AlphaFoldDB" id="A0A146M5J1"/>
<accession>A0A146M5J1</accession>
<gene>
    <name evidence="1" type="ORF">g.12940</name>
</gene>